<evidence type="ECO:0000313" key="2">
    <source>
        <dbReference type="Proteomes" id="UP000032552"/>
    </source>
</evidence>
<accession>A0A0C9Q916</accession>
<gene>
    <name evidence="1" type="ORF">LC0644_0946</name>
</gene>
<dbReference type="EMBL" id="BAYM01000072">
    <property type="protein sequence ID" value="GAN36357.1"/>
    <property type="molecule type" value="Genomic_DNA"/>
</dbReference>
<dbReference type="Proteomes" id="UP000032552">
    <property type="component" value="Unassembled WGS sequence"/>
</dbReference>
<dbReference type="AlphaFoldDB" id="A0A0C9Q916"/>
<sequence length="61" mass="7272">MDSINANGIDKPIAEPFKFLMEYWNDDITDFMVNMMMTMSRINREKTGKGLFEQFMDENRL</sequence>
<protein>
    <submittedName>
        <fullName evidence="1">Prophage ps2 protein 16</fullName>
    </submittedName>
</protein>
<evidence type="ECO:0000313" key="1">
    <source>
        <dbReference type="EMBL" id="GAN36357.1"/>
    </source>
</evidence>
<organism evidence="1 2">
    <name type="scientific">Lacticaseibacillus paracasei NRIC 0644</name>
    <dbReference type="NCBI Taxonomy" id="1435038"/>
    <lineage>
        <taxon>Bacteria</taxon>
        <taxon>Bacillati</taxon>
        <taxon>Bacillota</taxon>
        <taxon>Bacilli</taxon>
        <taxon>Lactobacillales</taxon>
        <taxon>Lactobacillaceae</taxon>
        <taxon>Lacticaseibacillus</taxon>
    </lineage>
</organism>
<comment type="caution">
    <text evidence="1">The sequence shown here is derived from an EMBL/GenBank/DDBJ whole genome shotgun (WGS) entry which is preliminary data.</text>
</comment>
<reference evidence="2" key="1">
    <citation type="submission" date="2014-05" db="EMBL/GenBank/DDBJ databases">
        <title>Whole genome sequencing of Lactobacillus casei NRIC0644.</title>
        <authorList>
            <person name="Atarashi H."/>
            <person name="Yoshida Y."/>
            <person name="Fujimura S."/>
            <person name="Tanaka N."/>
            <person name="Shiwa Y."/>
            <person name="Yoshikawa H."/>
            <person name="Okada S."/>
            <person name="Nakagawa J."/>
        </authorList>
    </citation>
    <scope>NUCLEOTIDE SEQUENCE [LARGE SCALE GENOMIC DNA]</scope>
    <source>
        <strain evidence="2">NRIC0644</strain>
    </source>
</reference>
<name>A0A0C9Q916_LACPA</name>
<proteinExistence type="predicted"/>